<comment type="subcellular location">
    <subcellularLocation>
        <location evidence="1 12">Cytoplasm</location>
    </subcellularLocation>
</comment>
<dbReference type="InterPro" id="IPR050068">
    <property type="entry name" value="MurA_subfamily"/>
</dbReference>
<evidence type="ECO:0000256" key="10">
    <source>
        <dbReference type="ARBA" id="ARBA00038367"/>
    </source>
</evidence>
<comment type="caution">
    <text evidence="14">The sequence shown here is derived from an EMBL/GenBank/DDBJ whole genome shotgun (WGS) entry which is preliminary data.</text>
</comment>
<dbReference type="InterPro" id="IPR036968">
    <property type="entry name" value="Enolpyruvate_Tfrase_sf"/>
</dbReference>
<evidence type="ECO:0000256" key="12">
    <source>
        <dbReference type="HAMAP-Rule" id="MF_00111"/>
    </source>
</evidence>
<reference evidence="14" key="2">
    <citation type="journal article" date="2021" name="PeerJ">
        <title>Extensive microbial diversity within the chicken gut microbiome revealed by metagenomics and culture.</title>
        <authorList>
            <person name="Gilroy R."/>
            <person name="Ravi A."/>
            <person name="Getino M."/>
            <person name="Pursley I."/>
            <person name="Horton D.L."/>
            <person name="Alikhan N.F."/>
            <person name="Baker D."/>
            <person name="Gharbi K."/>
            <person name="Hall N."/>
            <person name="Watson M."/>
            <person name="Adriaenssens E.M."/>
            <person name="Foster-Nyarko E."/>
            <person name="Jarju S."/>
            <person name="Secka A."/>
            <person name="Antonio M."/>
            <person name="Oren A."/>
            <person name="Chaudhuri R.R."/>
            <person name="La Ragione R."/>
            <person name="Hildebrand F."/>
            <person name="Pallen M.J."/>
        </authorList>
    </citation>
    <scope>NUCLEOTIDE SEQUENCE</scope>
    <source>
        <strain evidence="14">4920</strain>
    </source>
</reference>
<comment type="pathway">
    <text evidence="2 12">Cell wall biogenesis; peptidoglycan biosynthesis.</text>
</comment>
<protein>
    <recommendedName>
        <fullName evidence="12">UDP-N-acetylglucosamine 1-carboxyvinyltransferase</fullName>
        <ecNumber evidence="12">2.5.1.7</ecNumber>
    </recommendedName>
    <alternativeName>
        <fullName evidence="12">Enoylpyruvate transferase</fullName>
    </alternativeName>
    <alternativeName>
        <fullName evidence="12">UDP-N-acetylglucosamine enolpyruvyl transferase</fullName>
        <shortName evidence="12">EPT</shortName>
    </alternativeName>
</protein>
<keyword evidence="3 12" id="KW-0963">Cytoplasm</keyword>
<name>A0A9D1NHJ0_9FIRM</name>
<dbReference type="Pfam" id="PF00275">
    <property type="entry name" value="EPSP_synthase"/>
    <property type="match status" value="1"/>
</dbReference>
<dbReference type="SUPFAM" id="SSF55205">
    <property type="entry name" value="EPT/RTPC-like"/>
    <property type="match status" value="1"/>
</dbReference>
<evidence type="ECO:0000256" key="1">
    <source>
        <dbReference type="ARBA" id="ARBA00004496"/>
    </source>
</evidence>
<evidence type="ECO:0000259" key="13">
    <source>
        <dbReference type="Pfam" id="PF00275"/>
    </source>
</evidence>
<organism evidence="14 15">
    <name type="scientific">Candidatus Aphodoplasma excrementigallinarum</name>
    <dbReference type="NCBI Taxonomy" id="2840673"/>
    <lineage>
        <taxon>Bacteria</taxon>
        <taxon>Bacillati</taxon>
        <taxon>Bacillota</taxon>
        <taxon>Clostridia</taxon>
        <taxon>Eubacteriales</taxon>
        <taxon>Candidatus Aphodoplasma</taxon>
    </lineage>
</organism>
<dbReference type="Proteomes" id="UP000886743">
    <property type="component" value="Unassembled WGS sequence"/>
</dbReference>
<dbReference type="GO" id="GO:0051301">
    <property type="term" value="P:cell division"/>
    <property type="evidence" value="ECO:0007669"/>
    <property type="project" value="UniProtKB-KW"/>
</dbReference>
<evidence type="ECO:0000256" key="4">
    <source>
        <dbReference type="ARBA" id="ARBA00022618"/>
    </source>
</evidence>
<feature type="active site" description="Proton donor" evidence="12">
    <location>
        <position position="116"/>
    </location>
</feature>
<dbReference type="GO" id="GO:0008360">
    <property type="term" value="P:regulation of cell shape"/>
    <property type="evidence" value="ECO:0007669"/>
    <property type="project" value="UniProtKB-KW"/>
</dbReference>
<feature type="binding site" evidence="12">
    <location>
        <begin position="22"/>
        <end position="23"/>
    </location>
    <ligand>
        <name>phosphoenolpyruvate</name>
        <dbReference type="ChEBI" id="CHEBI:58702"/>
    </ligand>
</feature>
<keyword evidence="12" id="KW-0670">Pyruvate</keyword>
<dbReference type="InterPro" id="IPR013792">
    <property type="entry name" value="RNA3'P_cycl/enolpyr_Trfase_a/b"/>
</dbReference>
<feature type="domain" description="Enolpyruvate transferase" evidence="13">
    <location>
        <begin position="7"/>
        <end position="405"/>
    </location>
</feature>
<reference evidence="14" key="1">
    <citation type="submission" date="2020-10" db="EMBL/GenBank/DDBJ databases">
        <authorList>
            <person name="Gilroy R."/>
        </authorList>
    </citation>
    <scope>NUCLEOTIDE SEQUENCE</scope>
    <source>
        <strain evidence="14">4920</strain>
    </source>
</reference>
<dbReference type="EMBL" id="DVOF01000202">
    <property type="protein sequence ID" value="HIV03272.1"/>
    <property type="molecule type" value="Genomic_DNA"/>
</dbReference>
<evidence type="ECO:0000256" key="2">
    <source>
        <dbReference type="ARBA" id="ARBA00004752"/>
    </source>
</evidence>
<comment type="caution">
    <text evidence="12">Lacks conserved residue(s) required for the propagation of feature annotation.</text>
</comment>
<dbReference type="NCBIfam" id="NF006873">
    <property type="entry name" value="PRK09369.1"/>
    <property type="match status" value="1"/>
</dbReference>
<sequence>MEKIIVKKSPPLSGTVNISGSKNASLPILAASLLCNGESVIQNVPALSDVSLMCSLLEGLGAQIRCVGSTVTVSTPKIKSHVAPYEPVSKMRASFLVMGPMLARTGRTRISLPGGCPIGVRPVDLHLKGFAAMGAKITTGHGYVEAKADRLHAANIYLDFPSVGATENLIMAAALAEGQTTIENAATEPEIVDLADYLNRAGARIAGAGSDTLTIDGVSELHGCTYRVIPDRIEAGTFMVAAAVTHGKLEIDNIICDHLKPVSAKLREMGVQIQEDGTRLIADATGKLKSVDIKTLPYPGFPTDMQAQMAALMSTIDGTGVVVETIFENRFLYVNELVRMGAHIKIDGRSAIVEGVKSMSGAPVNATDLRAGAALILAGLAAKGDTEIGSIEHIDRGYDHIVEKLRQVGAKIERK</sequence>
<evidence type="ECO:0000256" key="11">
    <source>
        <dbReference type="ARBA" id="ARBA00047527"/>
    </source>
</evidence>
<dbReference type="CDD" id="cd01555">
    <property type="entry name" value="UdpNAET"/>
    <property type="match status" value="1"/>
</dbReference>
<dbReference type="InterPro" id="IPR005750">
    <property type="entry name" value="UDP_GlcNAc_COvinyl_MurA"/>
</dbReference>
<evidence type="ECO:0000256" key="8">
    <source>
        <dbReference type="ARBA" id="ARBA00023306"/>
    </source>
</evidence>
<evidence type="ECO:0000256" key="9">
    <source>
        <dbReference type="ARBA" id="ARBA00023316"/>
    </source>
</evidence>
<feature type="binding site" evidence="12">
    <location>
        <position position="304"/>
    </location>
    <ligand>
        <name>UDP-N-acetyl-alpha-D-glucosamine</name>
        <dbReference type="ChEBI" id="CHEBI:57705"/>
    </ligand>
</feature>
<keyword evidence="5 12" id="KW-0808">Transferase</keyword>
<evidence type="ECO:0000313" key="15">
    <source>
        <dbReference type="Proteomes" id="UP000886743"/>
    </source>
</evidence>
<evidence type="ECO:0000256" key="5">
    <source>
        <dbReference type="ARBA" id="ARBA00022679"/>
    </source>
</evidence>
<dbReference type="GO" id="GO:0005737">
    <property type="term" value="C:cytoplasm"/>
    <property type="evidence" value="ECO:0007669"/>
    <property type="project" value="UniProtKB-SubCell"/>
</dbReference>
<comment type="function">
    <text evidence="12">Cell wall formation. Adds enolpyruvyl to UDP-N-acetylglucosamine.</text>
</comment>
<proteinExistence type="inferred from homology"/>
<dbReference type="FunFam" id="3.65.10.10:FF:000001">
    <property type="entry name" value="UDP-N-acetylglucosamine 1-carboxyvinyltransferase"/>
    <property type="match status" value="1"/>
</dbReference>
<accession>A0A9D1NHJ0</accession>
<keyword evidence="4 12" id="KW-0132">Cell division</keyword>
<evidence type="ECO:0000256" key="7">
    <source>
        <dbReference type="ARBA" id="ARBA00022984"/>
    </source>
</evidence>
<dbReference type="NCBIfam" id="TIGR01072">
    <property type="entry name" value="murA"/>
    <property type="match status" value="1"/>
</dbReference>
<feature type="binding site" evidence="12">
    <location>
        <begin position="121"/>
        <end position="125"/>
    </location>
    <ligand>
        <name>UDP-N-acetyl-alpha-D-glucosamine</name>
        <dbReference type="ChEBI" id="CHEBI:57705"/>
    </ligand>
</feature>
<dbReference type="GO" id="GO:0019277">
    <property type="term" value="P:UDP-N-acetylgalactosamine biosynthetic process"/>
    <property type="evidence" value="ECO:0007669"/>
    <property type="project" value="InterPro"/>
</dbReference>
<keyword evidence="7 12" id="KW-0573">Peptidoglycan synthesis</keyword>
<keyword evidence="9 12" id="KW-0961">Cell wall biogenesis/degradation</keyword>
<dbReference type="EC" id="2.5.1.7" evidence="12"/>
<keyword evidence="6 12" id="KW-0133">Cell shape</keyword>
<dbReference type="GO" id="GO:0071555">
    <property type="term" value="P:cell wall organization"/>
    <property type="evidence" value="ECO:0007669"/>
    <property type="project" value="UniProtKB-KW"/>
</dbReference>
<dbReference type="HAMAP" id="MF_00111">
    <property type="entry name" value="MurA"/>
    <property type="match status" value="1"/>
</dbReference>
<feature type="binding site" evidence="12">
    <location>
        <position position="326"/>
    </location>
    <ligand>
        <name>UDP-N-acetyl-alpha-D-glucosamine</name>
        <dbReference type="ChEBI" id="CHEBI:57705"/>
    </ligand>
</feature>
<evidence type="ECO:0000313" key="14">
    <source>
        <dbReference type="EMBL" id="HIV03272.1"/>
    </source>
</evidence>
<dbReference type="PANTHER" id="PTHR43783">
    <property type="entry name" value="UDP-N-ACETYLGLUCOSAMINE 1-CARBOXYVINYLTRANSFERASE"/>
    <property type="match status" value="1"/>
</dbReference>
<feature type="binding site" evidence="12">
    <location>
        <position position="92"/>
    </location>
    <ligand>
        <name>UDP-N-acetyl-alpha-D-glucosamine</name>
        <dbReference type="ChEBI" id="CHEBI:57705"/>
    </ligand>
</feature>
<dbReference type="Gene3D" id="3.65.10.10">
    <property type="entry name" value="Enolpyruvate transferase domain"/>
    <property type="match status" value="2"/>
</dbReference>
<evidence type="ECO:0000256" key="6">
    <source>
        <dbReference type="ARBA" id="ARBA00022960"/>
    </source>
</evidence>
<comment type="similarity">
    <text evidence="10 12">Belongs to the EPSP synthase family. MurA subfamily.</text>
</comment>
<keyword evidence="8 12" id="KW-0131">Cell cycle</keyword>
<dbReference type="GO" id="GO:0009252">
    <property type="term" value="P:peptidoglycan biosynthetic process"/>
    <property type="evidence" value="ECO:0007669"/>
    <property type="project" value="UniProtKB-UniRule"/>
</dbReference>
<dbReference type="InterPro" id="IPR001986">
    <property type="entry name" value="Enolpyruvate_Tfrase_dom"/>
</dbReference>
<comment type="catalytic activity">
    <reaction evidence="11 12">
        <text>phosphoenolpyruvate + UDP-N-acetyl-alpha-D-glucosamine = UDP-N-acetyl-3-O-(1-carboxyvinyl)-alpha-D-glucosamine + phosphate</text>
        <dbReference type="Rhea" id="RHEA:18681"/>
        <dbReference type="ChEBI" id="CHEBI:43474"/>
        <dbReference type="ChEBI" id="CHEBI:57705"/>
        <dbReference type="ChEBI" id="CHEBI:58702"/>
        <dbReference type="ChEBI" id="CHEBI:68483"/>
        <dbReference type="EC" id="2.5.1.7"/>
    </reaction>
</comment>
<dbReference type="PANTHER" id="PTHR43783:SF1">
    <property type="entry name" value="UDP-N-ACETYLGLUCOSAMINE 1-CARBOXYVINYLTRANSFERASE"/>
    <property type="match status" value="1"/>
</dbReference>
<evidence type="ECO:0000256" key="3">
    <source>
        <dbReference type="ARBA" id="ARBA00022490"/>
    </source>
</evidence>
<dbReference type="GO" id="GO:0008760">
    <property type="term" value="F:UDP-N-acetylglucosamine 1-carboxyvinyltransferase activity"/>
    <property type="evidence" value="ECO:0007669"/>
    <property type="project" value="UniProtKB-UniRule"/>
</dbReference>
<dbReference type="AlphaFoldDB" id="A0A9D1NHJ0"/>
<feature type="modified residue" description="2-(S-cysteinyl)pyruvic acid O-phosphothioketal" evidence="12">
    <location>
        <position position="116"/>
    </location>
</feature>
<gene>
    <name evidence="12 14" type="primary">murA</name>
    <name evidence="14" type="ORF">IAC74_06820</name>
</gene>